<comment type="caution">
    <text evidence="1">The sequence shown here is derived from an EMBL/GenBank/DDBJ whole genome shotgun (WGS) entry which is preliminary data.</text>
</comment>
<dbReference type="RefSeq" id="WP_085513075.1">
    <property type="nucleotide sequence ID" value="NZ_FXAP01000005.1"/>
</dbReference>
<organism evidence="1 2">
    <name type="scientific">Plantibacter flavus</name>
    <dbReference type="NCBI Taxonomy" id="150123"/>
    <lineage>
        <taxon>Bacteria</taxon>
        <taxon>Bacillati</taxon>
        <taxon>Actinomycetota</taxon>
        <taxon>Actinomycetes</taxon>
        <taxon>Micrococcales</taxon>
        <taxon>Microbacteriaceae</taxon>
        <taxon>Plantibacter</taxon>
    </lineage>
</organism>
<gene>
    <name evidence="1" type="ORF">EDD42_2292</name>
</gene>
<reference evidence="1 2" key="1">
    <citation type="submission" date="2018-11" db="EMBL/GenBank/DDBJ databases">
        <title>Sequencing the genomes of 1000 actinobacteria strains.</title>
        <authorList>
            <person name="Klenk H.-P."/>
        </authorList>
    </citation>
    <scope>NUCLEOTIDE SEQUENCE [LARGE SCALE GENOMIC DNA]</scope>
    <source>
        <strain evidence="1 2">DSM 14012</strain>
    </source>
</reference>
<dbReference type="Pfam" id="PF13376">
    <property type="entry name" value="OmdA"/>
    <property type="match status" value="1"/>
</dbReference>
<dbReference type="EMBL" id="RKHL01000001">
    <property type="protein sequence ID" value="ROR82204.1"/>
    <property type="molecule type" value="Genomic_DNA"/>
</dbReference>
<name>A0A3N2C4L0_9MICO</name>
<accession>A0A3N2C4L0</accession>
<evidence type="ECO:0000313" key="1">
    <source>
        <dbReference type="EMBL" id="ROR82204.1"/>
    </source>
</evidence>
<dbReference type="Proteomes" id="UP000266915">
    <property type="component" value="Unassembled WGS sequence"/>
</dbReference>
<sequence length="93" mass="10171">MGRHADVGAAPLSATGTVVRLRPDLEEAIDDAGRLAFFRGLPNSAQRELALWVERSKDTHRESRIEAVIELLAQRAVELRTAAPARTAGGQRR</sequence>
<proteinExistence type="predicted"/>
<dbReference type="AlphaFoldDB" id="A0A3N2C4L0"/>
<protein>
    <submittedName>
        <fullName evidence="1">Bacteriocin resistance YdeI/OmpD-like protein</fullName>
    </submittedName>
</protein>
<keyword evidence="2" id="KW-1185">Reference proteome</keyword>
<evidence type="ECO:0000313" key="2">
    <source>
        <dbReference type="Proteomes" id="UP000266915"/>
    </source>
</evidence>